<evidence type="ECO:0000313" key="2">
    <source>
        <dbReference type="Proteomes" id="UP000321424"/>
    </source>
</evidence>
<reference evidence="1 2" key="1">
    <citation type="submission" date="2019-07" db="EMBL/GenBank/DDBJ databases">
        <title>Whole genome shotgun sequence of Nocardia ninae NBRC 108245.</title>
        <authorList>
            <person name="Hosoyama A."/>
            <person name="Uohara A."/>
            <person name="Ohji S."/>
            <person name="Ichikawa N."/>
        </authorList>
    </citation>
    <scope>NUCLEOTIDE SEQUENCE [LARGE SCALE GENOMIC DNA]</scope>
    <source>
        <strain evidence="1 2">NBRC 108245</strain>
    </source>
</reference>
<name>A0A511MRZ4_9NOCA</name>
<accession>A0A511MRZ4</accession>
<dbReference type="Proteomes" id="UP000321424">
    <property type="component" value="Unassembled WGS sequence"/>
</dbReference>
<proteinExistence type="predicted"/>
<evidence type="ECO:0000313" key="1">
    <source>
        <dbReference type="EMBL" id="GEM43350.1"/>
    </source>
</evidence>
<comment type="caution">
    <text evidence="1">The sequence shown here is derived from an EMBL/GenBank/DDBJ whole genome shotgun (WGS) entry which is preliminary data.</text>
</comment>
<sequence length="265" mass="28962">MTSSPQISPEEIEAKWLEIAPLIDRVTERIGDSRDFLVTPGSSLAGDDAASSPYQVSHVVKSSITAGVDHLHALKVLIRDAHVLHALAPFSLARGALENLSIAYWVLLPSQRNVRIEHALRWHAQNYLDGGRALVPRGHPNSDPAPKLTKLEDVAQQRDITARIRTGHSSTEAVKFSEDNAQQAGAVLFAWQLCSGYAHGRAWARLGASDRVTDTTTQPGVVALTLTANEGTVQWVALEALHLLTDVLRTYDQRANAHLESLLRD</sequence>
<dbReference type="AlphaFoldDB" id="A0A511MRZ4"/>
<keyword evidence="2" id="KW-1185">Reference proteome</keyword>
<dbReference type="OrthoDB" id="4045431at2"/>
<dbReference type="EMBL" id="BJXA01000094">
    <property type="protein sequence ID" value="GEM43350.1"/>
    <property type="molecule type" value="Genomic_DNA"/>
</dbReference>
<protein>
    <submittedName>
        <fullName evidence="1">Uncharacterized protein</fullName>
    </submittedName>
</protein>
<organism evidence="1 2">
    <name type="scientific">Nocardia ninae NBRC 108245</name>
    <dbReference type="NCBI Taxonomy" id="1210091"/>
    <lineage>
        <taxon>Bacteria</taxon>
        <taxon>Bacillati</taxon>
        <taxon>Actinomycetota</taxon>
        <taxon>Actinomycetes</taxon>
        <taxon>Mycobacteriales</taxon>
        <taxon>Nocardiaceae</taxon>
        <taxon>Nocardia</taxon>
    </lineage>
</organism>
<dbReference type="RefSeq" id="WP_147141837.1">
    <property type="nucleotide sequence ID" value="NZ_BJXA01000094.1"/>
</dbReference>
<gene>
    <name evidence="1" type="ORF">NN4_78690</name>
</gene>